<feature type="repeat" description="TPR" evidence="1">
    <location>
        <begin position="774"/>
        <end position="807"/>
    </location>
</feature>
<name>A0A1Y2LI68_EPING</name>
<evidence type="ECO:0000256" key="1">
    <source>
        <dbReference type="PROSITE-ProRule" id="PRU00339"/>
    </source>
</evidence>
<dbReference type="Gene3D" id="1.25.40.10">
    <property type="entry name" value="Tetratricopeptide repeat domain"/>
    <property type="match status" value="3"/>
</dbReference>
<keyword evidence="1" id="KW-0802">TPR repeat</keyword>
<dbReference type="InterPro" id="IPR011990">
    <property type="entry name" value="TPR-like_helical_dom_sf"/>
</dbReference>
<dbReference type="EMBL" id="KZ107875">
    <property type="protein sequence ID" value="OSS43279.1"/>
    <property type="molecule type" value="Genomic_DNA"/>
</dbReference>
<dbReference type="Pfam" id="PF13424">
    <property type="entry name" value="TPR_12"/>
    <property type="match status" value="4"/>
</dbReference>
<sequence length="1219" mass="135209">MVRPVTDDDIGLVVLRDAPADAAEPIDIVAVHGLGAHPDDSWCKNVGTKDSPRWVNWLAEASMLPAVAPQARIMRYGYQSQWFGEGAMRQKASTVAQRLLLALGMEREEHPFRPLLFVAHCFGGLVVLKALLDARHDESEWPGVFASTTGLIFFGTPFRGAEGMSQVEMLAAAQREYEQDEIQADTLAILQPGNEFLQEVVDQFGKTRGLANKAQVTCFYELKSSNVGGIVGKVDRTKFVVSESSGCLDLSDATSKRSLSRTHFDMNKFGKPTEEDFRIVSKVVKDMVKASPGLMLARSQYAGKHKVDFSLQGVPVVGRFVARDAEMLQLEKLLLGTQRAAGRRNVAVAHGLGGIGKTQLAVEFARRHSGSFSGVFWLDGSSEASVKQSLADTALRLPRDKLIAGGAAMLKAAAIDVDVAVRECLHWLAQPSNGRWLLVIDNVDRDHRDRGDSQAYDVKKYLPPADHGSVLITSRLPGLRTLGAEVKVGAVGREQARAMLESNAGKTVQDADTVLDLLGGLPLALTQAGAFMRETNASALEYAEQYKQTWGRLMKKQERLPLEEYGNRSVLTTWTLSYEQVQRQSEAAASLLKLWGCLDSGELWYELIAAGDALAEETDVPVWLCEMAEDKLEFGEAAGLLCRYSLADATAESSSFSMHAVLHRWCGQLAEDQEQQELYCVAAGLVAEVVLMKEDAEYWRKRKRLVAHGISVSQWINDRHVGADRDTMLFLQPGQYYSLGYLLADEDRLGAVKLYERALKGYEKVWGAEHTSTLATVNNLGNLYADLGQHKQAEEMYKRALKGKEKAWGAEHTSTLVTVNNLGNLYADLGQHKQAEEMYKRALKGYEKAWGAEHTSTLNTVNNLGILYKDLGQHKQAEEMYMRALKGKEKAWGAEHTSTLDTVNNLGNLYKDLGQYEQAEEMYKRALKGKEKAWGAEHTSTLDTVNNLGILYKDLGQHKQAEEMYMRALKGKEKAWGAEHTSTLDTVNNLGNLYKDLGQYEQAEEMYKRALKGKEKAWGAEHTSTLDTVNNLGLLYADLGQHEQAEEMYKRALKGKEKAWGAEHTSTLDTVNNLGLLYADLGQHKQAEEMYKRALEGYTKALSPKSVSTYVPALNTMWARGLLSNSLGQAEEARAWYSKALLGYEAVFGTEHPKCQPLRDNLAALKEAETKSNTCVRAESAQVVKVNVASDTDASPRQVQVQSTSRRRRILQKLRRKHA</sequence>
<feature type="repeat" description="TPR" evidence="1">
    <location>
        <begin position="816"/>
        <end position="849"/>
    </location>
</feature>
<dbReference type="PANTHER" id="PTHR46082">
    <property type="entry name" value="ATP/GTP-BINDING PROTEIN-RELATED"/>
    <property type="match status" value="1"/>
</dbReference>
<dbReference type="SUPFAM" id="SSF52540">
    <property type="entry name" value="P-loop containing nucleoside triphosphate hydrolases"/>
    <property type="match status" value="1"/>
</dbReference>
<evidence type="ECO:0000256" key="2">
    <source>
        <dbReference type="SAM" id="MobiDB-lite"/>
    </source>
</evidence>
<dbReference type="OMA" id="AWGAEHT"/>
<feature type="repeat" description="TPR" evidence="1">
    <location>
        <begin position="858"/>
        <end position="891"/>
    </location>
</feature>
<feature type="repeat" description="TPR" evidence="1">
    <location>
        <begin position="942"/>
        <end position="975"/>
    </location>
</feature>
<dbReference type="PRINTS" id="PR00364">
    <property type="entry name" value="DISEASERSIST"/>
</dbReference>
<dbReference type="SUPFAM" id="SSF53474">
    <property type="entry name" value="alpha/beta-Hydrolases"/>
    <property type="match status" value="1"/>
</dbReference>
<feature type="region of interest" description="Disordered" evidence="2">
    <location>
        <begin position="1192"/>
        <end position="1219"/>
    </location>
</feature>
<evidence type="ECO:0000313" key="4">
    <source>
        <dbReference type="Proteomes" id="UP000193240"/>
    </source>
</evidence>
<dbReference type="InterPro" id="IPR053137">
    <property type="entry name" value="NLR-like"/>
</dbReference>
<organism evidence="3 4">
    <name type="scientific">Epicoccum nigrum</name>
    <name type="common">Soil fungus</name>
    <name type="synonym">Epicoccum purpurascens</name>
    <dbReference type="NCBI Taxonomy" id="105696"/>
    <lineage>
        <taxon>Eukaryota</taxon>
        <taxon>Fungi</taxon>
        <taxon>Dikarya</taxon>
        <taxon>Ascomycota</taxon>
        <taxon>Pezizomycotina</taxon>
        <taxon>Dothideomycetes</taxon>
        <taxon>Pleosporomycetidae</taxon>
        <taxon>Pleosporales</taxon>
        <taxon>Pleosporineae</taxon>
        <taxon>Didymellaceae</taxon>
        <taxon>Epicoccum</taxon>
    </lineage>
</organism>
<dbReference type="AlphaFoldDB" id="A0A1Y2LI68"/>
<protein>
    <submittedName>
        <fullName evidence="3">Uncharacterized protein</fullName>
    </submittedName>
</protein>
<dbReference type="SUPFAM" id="SSF48452">
    <property type="entry name" value="TPR-like"/>
    <property type="match status" value="3"/>
</dbReference>
<feature type="repeat" description="TPR" evidence="1">
    <location>
        <begin position="1068"/>
        <end position="1101"/>
    </location>
</feature>
<dbReference type="Gene3D" id="3.40.50.300">
    <property type="entry name" value="P-loop containing nucleotide triphosphate hydrolases"/>
    <property type="match status" value="1"/>
</dbReference>
<feature type="repeat" description="TPR" evidence="1">
    <location>
        <begin position="900"/>
        <end position="933"/>
    </location>
</feature>
<dbReference type="PROSITE" id="PS50005">
    <property type="entry name" value="TPR"/>
    <property type="match status" value="8"/>
</dbReference>
<feature type="repeat" description="TPR" evidence="1">
    <location>
        <begin position="1026"/>
        <end position="1059"/>
    </location>
</feature>
<feature type="compositionally biased region" description="Basic residues" evidence="2">
    <location>
        <begin position="1205"/>
        <end position="1219"/>
    </location>
</feature>
<dbReference type="NCBIfam" id="NF040586">
    <property type="entry name" value="FxSxx_TPR"/>
    <property type="match status" value="1"/>
</dbReference>
<reference evidence="3 4" key="1">
    <citation type="journal article" date="2017" name="Genome Announc.">
        <title>Genome sequence of the saprophytic ascomycete Epicoccum nigrum ICMP 19927 strain isolated from New Zealand.</title>
        <authorList>
            <person name="Fokin M."/>
            <person name="Fleetwood D."/>
            <person name="Weir B.S."/>
            <person name="Villas-Boas S.G."/>
        </authorList>
    </citation>
    <scope>NUCLEOTIDE SEQUENCE [LARGE SCALE GENOMIC DNA]</scope>
    <source>
        <strain evidence="3 4">ICMP 19927</strain>
    </source>
</reference>
<accession>A0A1Y2LI68</accession>
<dbReference type="Pfam" id="PF13374">
    <property type="entry name" value="TPR_10"/>
    <property type="match status" value="2"/>
</dbReference>
<dbReference type="PROSITE" id="PS50293">
    <property type="entry name" value="TPR_REGION"/>
    <property type="match status" value="2"/>
</dbReference>
<dbReference type="Proteomes" id="UP000193240">
    <property type="component" value="Unassembled WGS sequence"/>
</dbReference>
<dbReference type="PANTHER" id="PTHR46082:SF6">
    <property type="entry name" value="AAA+ ATPASE DOMAIN-CONTAINING PROTEIN-RELATED"/>
    <property type="match status" value="1"/>
</dbReference>
<dbReference type="Gene3D" id="3.40.50.1820">
    <property type="entry name" value="alpha/beta hydrolase"/>
    <property type="match status" value="1"/>
</dbReference>
<dbReference type="InterPro" id="IPR027417">
    <property type="entry name" value="P-loop_NTPase"/>
</dbReference>
<evidence type="ECO:0000313" key="3">
    <source>
        <dbReference type="EMBL" id="OSS43279.1"/>
    </source>
</evidence>
<dbReference type="SMART" id="SM00028">
    <property type="entry name" value="TPR"/>
    <property type="match status" value="8"/>
</dbReference>
<dbReference type="InterPro" id="IPR029058">
    <property type="entry name" value="AB_hydrolase_fold"/>
</dbReference>
<keyword evidence="4" id="KW-1185">Reference proteome</keyword>
<dbReference type="STRING" id="105696.A0A1Y2LI68"/>
<dbReference type="InterPro" id="IPR019734">
    <property type="entry name" value="TPR_rpt"/>
</dbReference>
<gene>
    <name evidence="3" type="ORF">B5807_12060</name>
</gene>
<proteinExistence type="predicted"/>
<feature type="repeat" description="TPR" evidence="1">
    <location>
        <begin position="984"/>
        <end position="1017"/>
    </location>
</feature>
<dbReference type="InParanoid" id="A0A1Y2LI68"/>